<reference evidence="2" key="1">
    <citation type="journal article" date="2022" name="Mol. Ecol. Resour.">
        <title>The genomes of chicory, endive, great burdock and yacon provide insights into Asteraceae palaeo-polyploidization history and plant inulin production.</title>
        <authorList>
            <person name="Fan W."/>
            <person name="Wang S."/>
            <person name="Wang H."/>
            <person name="Wang A."/>
            <person name="Jiang F."/>
            <person name="Liu H."/>
            <person name="Zhao H."/>
            <person name="Xu D."/>
            <person name="Zhang Y."/>
        </authorList>
    </citation>
    <scope>NUCLEOTIDE SEQUENCE [LARGE SCALE GENOMIC DNA]</scope>
    <source>
        <strain evidence="2">cv. Yunnan</strain>
    </source>
</reference>
<proteinExistence type="predicted"/>
<sequence>MKLRLRSLASEVVRSSSYRVLSTYTRYILTKTIHSTPVTAEPCIAKLTGPRFHIAHHDRLFIPRSCGMRLVEVHESQSSVSSTLAALLPALCLGLSLTPVLAEDASTEVTATDSIGLQKIDDGSVVSNIHTSKWRVFTDSGRDLFLQARFNYVVISDIIERLFIGALQEARQGFGERDPHVASACNNLAELYRVKKAFDKAEPLYLEAINILEESYGHEDIRYMIH</sequence>
<keyword evidence="2" id="KW-1185">Reference proteome</keyword>
<comment type="caution">
    <text evidence="1">The sequence shown here is derived from an EMBL/GenBank/DDBJ whole genome shotgun (WGS) entry which is preliminary data.</text>
</comment>
<reference evidence="1 2" key="2">
    <citation type="journal article" date="2022" name="Mol. Ecol. Resour.">
        <title>The genomes of chicory, endive, great burdock and yacon provide insights into Asteraceae paleo-polyploidization history and plant inulin production.</title>
        <authorList>
            <person name="Fan W."/>
            <person name="Wang S."/>
            <person name="Wang H."/>
            <person name="Wang A."/>
            <person name="Jiang F."/>
            <person name="Liu H."/>
            <person name="Zhao H."/>
            <person name="Xu D."/>
            <person name="Zhang Y."/>
        </authorList>
    </citation>
    <scope>NUCLEOTIDE SEQUENCE [LARGE SCALE GENOMIC DNA]</scope>
    <source>
        <strain evidence="2">cv. Yunnan</strain>
        <tissue evidence="1">Leaves</tissue>
    </source>
</reference>
<accession>A0ACB9GNW8</accession>
<gene>
    <name evidence="1" type="ORF">L1987_43521</name>
</gene>
<name>A0ACB9GNW8_9ASTR</name>
<dbReference type="Proteomes" id="UP001056120">
    <property type="component" value="Linkage Group LG14"/>
</dbReference>
<protein>
    <submittedName>
        <fullName evidence="1">Uncharacterized protein</fullName>
    </submittedName>
</protein>
<dbReference type="EMBL" id="CM042031">
    <property type="protein sequence ID" value="KAI3784422.1"/>
    <property type="molecule type" value="Genomic_DNA"/>
</dbReference>
<evidence type="ECO:0000313" key="1">
    <source>
        <dbReference type="EMBL" id="KAI3784422.1"/>
    </source>
</evidence>
<evidence type="ECO:0000313" key="2">
    <source>
        <dbReference type="Proteomes" id="UP001056120"/>
    </source>
</evidence>
<organism evidence="1 2">
    <name type="scientific">Smallanthus sonchifolius</name>
    <dbReference type="NCBI Taxonomy" id="185202"/>
    <lineage>
        <taxon>Eukaryota</taxon>
        <taxon>Viridiplantae</taxon>
        <taxon>Streptophyta</taxon>
        <taxon>Embryophyta</taxon>
        <taxon>Tracheophyta</taxon>
        <taxon>Spermatophyta</taxon>
        <taxon>Magnoliopsida</taxon>
        <taxon>eudicotyledons</taxon>
        <taxon>Gunneridae</taxon>
        <taxon>Pentapetalae</taxon>
        <taxon>asterids</taxon>
        <taxon>campanulids</taxon>
        <taxon>Asterales</taxon>
        <taxon>Asteraceae</taxon>
        <taxon>Asteroideae</taxon>
        <taxon>Heliantheae alliance</taxon>
        <taxon>Millerieae</taxon>
        <taxon>Smallanthus</taxon>
    </lineage>
</organism>